<keyword evidence="4" id="KW-1030">Host cell inner membrane</keyword>
<comment type="domain">
    <text evidence="4">The C-terminus serves, in association with the antiholin, as a DNA sensor for lysis inhibition under superinfection conditions.</text>
</comment>
<comment type="subcellular location">
    <subcellularLocation>
        <location evidence="4">Host cell inner membrane</location>
        <topology evidence="4">Single-pass type II membrane protein</topology>
        <orientation evidence="4">Periplasmic side</orientation>
    </subcellularLocation>
    <text evidence="4">Classified as a class III holin.</text>
</comment>
<dbReference type="GO" id="GO:0020002">
    <property type="term" value="C:host cell plasma membrane"/>
    <property type="evidence" value="ECO:0007669"/>
    <property type="project" value="UniProtKB-SubCell"/>
</dbReference>
<keyword evidence="4 5" id="KW-1133">Transmembrane helix</keyword>
<comment type="function">
    <text evidence="4">Accumulates harmlessly in the cytoplasmic membrane until it reaches a critical concentration that triggers the formation of micron-scale pores (holes) causing host cell membrane disruption and endolysin escape into the periplasmic space. Determines the precise timing of host cell lysis. Regulated by specific antiholins that somehow sense superinfections and then delay lysis. Participates with the endolysin and spanin proteins in the sequential events which lead to the programmed host cell lysis releasing the mature viral particles from the host cell.</text>
</comment>
<evidence type="ECO:0000313" key="7">
    <source>
        <dbReference type="Proteomes" id="UP000029363"/>
    </source>
</evidence>
<dbReference type="RefSeq" id="YP_009100790.1">
    <property type="nucleotide sequence ID" value="NC_025437.1"/>
</dbReference>
<keyword evidence="1 4" id="KW-1188">Viral release from host cell</keyword>
<organism evidence="6 7">
    <name type="scientific">Shigella phage Shf125875</name>
    <dbReference type="NCBI Taxonomy" id="1541825"/>
    <lineage>
        <taxon>Viruses</taxon>
        <taxon>Duplodnaviria</taxon>
        <taxon>Heunggongvirae</taxon>
        <taxon>Uroviricota</taxon>
        <taxon>Caudoviricetes</taxon>
        <taxon>Pantevenvirales</taxon>
        <taxon>Straboviridae</taxon>
        <taxon>Tevenvirinae</taxon>
        <taxon>Mosigvirus</taxon>
        <taxon>Mosigvirus utam</taxon>
    </lineage>
</organism>
<evidence type="ECO:0000256" key="1">
    <source>
        <dbReference type="ARBA" id="ARBA00022612"/>
    </source>
</evidence>
<dbReference type="InterPro" id="IPR020982">
    <property type="entry name" value="Phage_T4_GpT_holin"/>
</dbReference>
<keyword evidence="4" id="KW-1043">Host membrane</keyword>
<protein>
    <recommendedName>
        <fullName evidence="4">Holin</fullName>
    </recommendedName>
</protein>
<dbReference type="KEGG" id="vg:22277496"/>
<evidence type="ECO:0000256" key="4">
    <source>
        <dbReference type="HAMAP-Rule" id="MF_04104"/>
    </source>
</evidence>
<dbReference type="Pfam" id="PF11031">
    <property type="entry name" value="Phage_holin_T"/>
    <property type="match status" value="1"/>
</dbReference>
<feature type="transmembrane region" description="Helical" evidence="5">
    <location>
        <begin position="34"/>
        <end position="53"/>
    </location>
</feature>
<dbReference type="GO" id="GO:0140911">
    <property type="term" value="F:pore-forming activity"/>
    <property type="evidence" value="ECO:0007669"/>
    <property type="project" value="UniProtKB-UniRule"/>
</dbReference>
<reference evidence="6 7" key="1">
    <citation type="submission" date="2014-08" db="EMBL/GenBank/DDBJ databases">
        <title>Isolation and development of bioluminescent reporter phages for bacterial dysentery.</title>
        <authorList>
            <person name="Schofield D.A."/>
            <person name="Wray D.J."/>
            <person name="Molineux I.J."/>
        </authorList>
    </citation>
    <scope>NUCLEOTIDE SEQUENCE [LARGE SCALE GENOMIC DNA]</scope>
</reference>
<evidence type="ECO:0000256" key="5">
    <source>
        <dbReference type="SAM" id="Phobius"/>
    </source>
</evidence>
<dbReference type="GO" id="GO:0044659">
    <property type="term" value="P:viral release from host cell by cytolysis"/>
    <property type="evidence" value="ECO:0007669"/>
    <property type="project" value="InterPro"/>
</dbReference>
<keyword evidence="4 5" id="KW-0812">Transmembrane</keyword>
<evidence type="ECO:0000313" key="6">
    <source>
        <dbReference type="EMBL" id="AIM50830.1"/>
    </source>
</evidence>
<keyword evidence="4 5" id="KW-0472">Membrane</keyword>
<keyword evidence="2 4" id="KW-0204">Cytolysis</keyword>
<sequence>MGGNMTAPKVSFSPSDILFGLLDRIFKDNASGNILISRVAVVVLLFLMALIWYKGNIFMDYYVRSKYDTYTEVIQKERNTRFESAALEQLQIVHVTSRADFSSVYSFRPKNLNYFVDLIAYEGKLPSTVTEKSIGGFPVDKTTAEYSVHLSGLHFTSKTDFAFLPTKSKTPELAYMYSCPYFNLDNIYAGTVSMYWYKGSDVLNEERLAAICNQAARILGRAK</sequence>
<feature type="topological domain" description="Cytoplasmic" evidence="4">
    <location>
        <begin position="1"/>
        <end position="38"/>
    </location>
</feature>
<keyword evidence="4" id="KW-0735">Signal-anchor</keyword>
<evidence type="ECO:0000256" key="2">
    <source>
        <dbReference type="ARBA" id="ARBA00022852"/>
    </source>
</evidence>
<dbReference type="EMBL" id="KM407600">
    <property type="protein sequence ID" value="AIM50830.1"/>
    <property type="molecule type" value="Genomic_DNA"/>
</dbReference>
<dbReference type="GeneID" id="22277496"/>
<accession>A0A088FRB5</accession>
<dbReference type="GO" id="GO:0016020">
    <property type="term" value="C:membrane"/>
    <property type="evidence" value="ECO:0007669"/>
    <property type="project" value="UniProtKB-UniRule"/>
</dbReference>
<dbReference type="HAMAP" id="MF_04104">
    <property type="entry name" value="HOLIN_T4"/>
    <property type="match status" value="1"/>
</dbReference>
<proteinExistence type="inferred from homology"/>
<dbReference type="Proteomes" id="UP000029363">
    <property type="component" value="Segment"/>
</dbReference>
<keyword evidence="3 4" id="KW-0578">Host cell lysis by virus</keyword>
<name>A0A088FRB5_9CAUD</name>
<keyword evidence="4" id="KW-1032">Host cell membrane</keyword>
<comment type="subunit">
    <text evidence="4">Homomultimer. Heterotetramer composed of 2 holin and 2 antiholin. The holin-antiholin complex binds dsDNA. Interacts (via C-terminus) with antiholin (via C-terminus); this interaction blocks the holin homomultimerization and delays host cell lysis. Interacts (via N-terminus) with the lysis inhibition accessory protein rIII; this interaction stabilizes the holin-antiholin complex thereby resulting in a robust block of the hole formation.</text>
</comment>
<evidence type="ECO:0000256" key="3">
    <source>
        <dbReference type="ARBA" id="ARBA00023142"/>
    </source>
</evidence>
<comment type="caution">
    <text evidence="4">Lacks conserved residue(s) required for the propagation of feature annotation.</text>
</comment>
<comment type="similarity">
    <text evidence="4">Belongs to the T4likevirus holin family.</text>
</comment>
<keyword evidence="7" id="KW-1185">Reference proteome</keyword>
<feature type="topological domain" description="Periplasmic" evidence="4">
    <location>
        <begin position="54"/>
        <end position="223"/>
    </location>
</feature>